<reference evidence="2" key="1">
    <citation type="submission" date="2005-09" db="EMBL/GenBank/DDBJ databases">
        <authorList>
            <person name="Mural R.J."/>
            <person name="Li P.W."/>
            <person name="Adams M.D."/>
            <person name="Amanatides P.G."/>
            <person name="Baden-Tillson H."/>
            <person name="Barnstead M."/>
            <person name="Chin S.H."/>
            <person name="Dew I."/>
            <person name="Evans C.A."/>
            <person name="Ferriera S."/>
            <person name="Flanigan M."/>
            <person name="Fosler C."/>
            <person name="Glodek A."/>
            <person name="Gu Z."/>
            <person name="Holt R.A."/>
            <person name="Jennings D."/>
            <person name="Kraft C.L."/>
            <person name="Lu F."/>
            <person name="Nguyen T."/>
            <person name="Nusskern D.R."/>
            <person name="Pfannkoch C.M."/>
            <person name="Sitter C."/>
            <person name="Sutton G.G."/>
            <person name="Venter J.C."/>
            <person name="Wang Z."/>
            <person name="Woodage T."/>
            <person name="Zheng X.H."/>
            <person name="Zhong F."/>
        </authorList>
    </citation>
    <scope>NUCLEOTIDE SEQUENCE [LARGE SCALE GENOMIC DNA]</scope>
    <source>
        <strain>BN</strain>
        <strain evidence="2">Sprague-Dawley</strain>
    </source>
</reference>
<protein>
    <submittedName>
        <fullName evidence="1">RCG27052</fullName>
    </submittedName>
</protein>
<name>A6HPF4_RAT</name>
<evidence type="ECO:0000313" key="1">
    <source>
        <dbReference type="EMBL" id="EDL79905.1"/>
    </source>
</evidence>
<proteinExistence type="predicted"/>
<dbReference type="EMBL" id="CH473949">
    <property type="protein sequence ID" value="EDL79905.1"/>
    <property type="molecule type" value="Genomic_DNA"/>
</dbReference>
<accession>A6HPF4</accession>
<dbReference type="AlphaFoldDB" id="A6HPF4"/>
<gene>
    <name evidence="1" type="ORF">rCG_27052</name>
</gene>
<sequence length="64" mass="7275">MSPVRQILRVKTMMMKKKNSVSAEKNFTTCFDYTNIRNFTKINIVKIRSCSSTSTTVQACSPHA</sequence>
<dbReference type="Proteomes" id="UP000234681">
    <property type="component" value="Chromosome 3"/>
</dbReference>
<organism evidence="1 2">
    <name type="scientific">Rattus norvegicus</name>
    <name type="common">Rat</name>
    <dbReference type="NCBI Taxonomy" id="10116"/>
    <lineage>
        <taxon>Eukaryota</taxon>
        <taxon>Metazoa</taxon>
        <taxon>Chordata</taxon>
        <taxon>Craniata</taxon>
        <taxon>Vertebrata</taxon>
        <taxon>Euteleostomi</taxon>
        <taxon>Mammalia</taxon>
        <taxon>Eutheria</taxon>
        <taxon>Euarchontoglires</taxon>
        <taxon>Glires</taxon>
        <taxon>Rodentia</taxon>
        <taxon>Myomorpha</taxon>
        <taxon>Muroidea</taxon>
        <taxon>Muridae</taxon>
        <taxon>Murinae</taxon>
        <taxon>Rattus</taxon>
    </lineage>
</organism>
<evidence type="ECO:0000313" key="2">
    <source>
        <dbReference type="Proteomes" id="UP000234681"/>
    </source>
</evidence>
<feature type="non-terminal residue" evidence="1">
    <location>
        <position position="64"/>
    </location>
</feature>